<organism evidence="1">
    <name type="scientific">Nyssomyia neivai</name>
    <dbReference type="NCBI Taxonomy" id="330878"/>
    <lineage>
        <taxon>Eukaryota</taxon>
        <taxon>Metazoa</taxon>
        <taxon>Ecdysozoa</taxon>
        <taxon>Arthropoda</taxon>
        <taxon>Hexapoda</taxon>
        <taxon>Insecta</taxon>
        <taxon>Pterygota</taxon>
        <taxon>Neoptera</taxon>
        <taxon>Endopterygota</taxon>
        <taxon>Diptera</taxon>
        <taxon>Nematocera</taxon>
        <taxon>Psychodoidea</taxon>
        <taxon>Psychodidae</taxon>
        <taxon>Nyssomyia</taxon>
    </lineage>
</organism>
<dbReference type="CDD" id="cd09271">
    <property type="entry name" value="RNase_H2-C"/>
    <property type="match status" value="1"/>
</dbReference>
<reference evidence="1" key="1">
    <citation type="submission" date="2016-12" db="EMBL/GenBank/DDBJ databases">
        <title>An insight into the sialome and mialome of the sand fly, Nyssomyia neivai.</title>
        <authorList>
            <person name="Sebastian V."/>
            <person name="Goulart T.M."/>
            <person name="Oliveira W."/>
            <person name="Calvo E."/>
            <person name="Oliveira L.F."/>
            <person name="Pinto M.C."/>
            <person name="Rosselino A.M."/>
            <person name="Ribeiro J.M."/>
        </authorList>
    </citation>
    <scope>NUCLEOTIDE SEQUENCE</scope>
</reference>
<dbReference type="Pfam" id="PF08615">
    <property type="entry name" value="RNase_H2_suC"/>
    <property type="match status" value="2"/>
</dbReference>
<dbReference type="GO" id="GO:0006401">
    <property type="term" value="P:RNA catabolic process"/>
    <property type="evidence" value="ECO:0007669"/>
    <property type="project" value="InterPro"/>
</dbReference>
<dbReference type="PANTHER" id="PTHR47204:SF1">
    <property type="entry name" value="RIBONUCLEASE H2 SUBUNIT C"/>
    <property type="match status" value="1"/>
</dbReference>
<protein>
    <submittedName>
        <fullName evidence="1">Putative ribonuclease h2 non-catalytic subunit</fullName>
    </submittedName>
</protein>
<sequence>MTTKIATEGIDSAPNVKLHFIPAETDGNGRTKVKKYFEDSTKTNENGDLSNSLRGYPLIGGAFNLPDTHQGFVITTSKSDSATMKISGKFEDFTFWNYDINPSKNDSLRQAMDWMDISRALHE</sequence>
<dbReference type="AlphaFoldDB" id="A0A1L8DXY0"/>
<proteinExistence type="predicted"/>
<dbReference type="GO" id="GO:0032299">
    <property type="term" value="C:ribonuclease H2 complex"/>
    <property type="evidence" value="ECO:0007669"/>
    <property type="project" value="InterPro"/>
</dbReference>
<evidence type="ECO:0000313" key="1">
    <source>
        <dbReference type="EMBL" id="JAV11301.1"/>
    </source>
</evidence>
<dbReference type="EMBL" id="GFDF01002783">
    <property type="protein sequence ID" value="JAV11301.1"/>
    <property type="molecule type" value="Transcribed_RNA"/>
</dbReference>
<dbReference type="Gene3D" id="2.40.128.680">
    <property type="match status" value="1"/>
</dbReference>
<dbReference type="InterPro" id="IPR013924">
    <property type="entry name" value="RNase_H2_suC"/>
</dbReference>
<accession>A0A1L8DXY0</accession>
<dbReference type="PANTHER" id="PTHR47204">
    <property type="entry name" value="OS02G0168900 PROTEIN"/>
    <property type="match status" value="1"/>
</dbReference>
<name>A0A1L8DXY0_9DIPT</name>